<dbReference type="SUPFAM" id="SSF53474">
    <property type="entry name" value="alpha/beta-Hydrolases"/>
    <property type="match status" value="1"/>
</dbReference>
<dbReference type="AlphaFoldDB" id="A0A2W7II72"/>
<gene>
    <name evidence="2" type="ORF">C8P66_13140</name>
</gene>
<evidence type="ECO:0000313" key="3">
    <source>
        <dbReference type="Proteomes" id="UP000249688"/>
    </source>
</evidence>
<dbReference type="Gene3D" id="3.40.50.1820">
    <property type="entry name" value="alpha/beta hydrolase"/>
    <property type="match status" value="1"/>
</dbReference>
<dbReference type="EMBL" id="QKYU01000031">
    <property type="protein sequence ID" value="PZW39007.1"/>
    <property type="molecule type" value="Genomic_DNA"/>
</dbReference>
<comment type="caution">
    <text evidence="2">The sequence shown here is derived from an EMBL/GenBank/DDBJ whole genome shotgun (WGS) entry which is preliminary data.</text>
</comment>
<dbReference type="Proteomes" id="UP000249688">
    <property type="component" value="Unassembled WGS sequence"/>
</dbReference>
<organism evidence="2 3">
    <name type="scientific">Humitalea rosea</name>
    <dbReference type="NCBI Taxonomy" id="990373"/>
    <lineage>
        <taxon>Bacteria</taxon>
        <taxon>Pseudomonadati</taxon>
        <taxon>Pseudomonadota</taxon>
        <taxon>Alphaproteobacteria</taxon>
        <taxon>Acetobacterales</taxon>
        <taxon>Roseomonadaceae</taxon>
        <taxon>Humitalea</taxon>
    </lineage>
</organism>
<dbReference type="InterPro" id="IPR029058">
    <property type="entry name" value="AB_hydrolase_fold"/>
</dbReference>
<evidence type="ECO:0000313" key="2">
    <source>
        <dbReference type="EMBL" id="PZW39007.1"/>
    </source>
</evidence>
<sequence length="419" mass="44556">MNAPPHRQGPRPLPLHLGMAGLRRSLALAAIPPSDNAWPSLSDAWPISKAGRVERDRILNAAAAQNADRPEADGASLLREAVLRQLAEEDASFAAGVLAYRHHPWRRDLPEPPVIWAEGAARVLDYGGDGPPVLFVPSLINRAYVLDLAPGASMLRHLAGKGLRPLLLDWGTPGPAERGLSLTDHIAGPLERALVALPGPVTLVGYCMGGLLTLAAALRRPERVAGLALLATPWDFHAGPDAAARGRSLAALLPALEPAMELTGALPTDVVQALFAAIDPWGIARKFRRFGREPADSARAALFVALEDWLNDGVPLAAPVARACFTDWYGRNDPGRLAWRVAGQVIDPADWDGPLFVAVPKADRIVPPASALALALRAREGRAEVTLHEAGAGHIGMVAGPMAEAALWRPLLAWLRSLP</sequence>
<accession>A0A2W7II72</accession>
<dbReference type="OrthoDB" id="9767934at2"/>
<proteinExistence type="predicted"/>
<dbReference type="PANTHER" id="PTHR36837">
    <property type="entry name" value="POLY(3-HYDROXYALKANOATE) POLYMERASE SUBUNIT PHAC"/>
    <property type="match status" value="1"/>
</dbReference>
<name>A0A2W7II72_9PROT</name>
<protein>
    <submittedName>
        <fullName evidence="2">Polyhydroxyalkanoate synthase</fullName>
    </submittedName>
</protein>
<dbReference type="PANTHER" id="PTHR36837:SF2">
    <property type="entry name" value="POLY(3-HYDROXYALKANOATE) POLYMERASE SUBUNIT PHAC"/>
    <property type="match status" value="1"/>
</dbReference>
<dbReference type="InterPro" id="IPR051321">
    <property type="entry name" value="PHA/PHB_synthase"/>
</dbReference>
<dbReference type="RefSeq" id="WP_111400176.1">
    <property type="nucleotide sequence ID" value="NZ_QKYU01000031.1"/>
</dbReference>
<reference evidence="2 3" key="1">
    <citation type="submission" date="2018-06" db="EMBL/GenBank/DDBJ databases">
        <title>Genomic Encyclopedia of Archaeal and Bacterial Type Strains, Phase II (KMG-II): from individual species to whole genera.</title>
        <authorList>
            <person name="Goeker M."/>
        </authorList>
    </citation>
    <scope>NUCLEOTIDE SEQUENCE [LARGE SCALE GENOMIC DNA]</scope>
    <source>
        <strain evidence="2 3">DSM 24525</strain>
    </source>
</reference>
<dbReference type="Pfam" id="PF00561">
    <property type="entry name" value="Abhydrolase_1"/>
    <property type="match status" value="1"/>
</dbReference>
<dbReference type="InterPro" id="IPR000073">
    <property type="entry name" value="AB_hydrolase_1"/>
</dbReference>
<evidence type="ECO:0000259" key="1">
    <source>
        <dbReference type="Pfam" id="PF00561"/>
    </source>
</evidence>
<feature type="domain" description="AB hydrolase-1" evidence="1">
    <location>
        <begin position="131"/>
        <end position="237"/>
    </location>
</feature>
<keyword evidence="3" id="KW-1185">Reference proteome</keyword>